<proteinExistence type="predicted"/>
<name>A0A4Q2UWA8_FUSOX</name>
<evidence type="ECO:0000313" key="2">
    <source>
        <dbReference type="Proteomes" id="UP000290540"/>
    </source>
</evidence>
<gene>
    <name evidence="1" type="ORF">BFJ63_vAg18505</name>
</gene>
<dbReference type="EMBL" id="MQTW01001023">
    <property type="protein sequence ID" value="RYC78621.1"/>
    <property type="molecule type" value="Genomic_DNA"/>
</dbReference>
<sequence length="44" mass="4819">MGYINVAGTSQYIIQPVAGGVAFGYKGLVKWEGLVFWHRTMQSG</sequence>
<protein>
    <submittedName>
        <fullName evidence="1">Uncharacterized protein</fullName>
    </submittedName>
</protein>
<organism evidence="1 2">
    <name type="scientific">Fusarium oxysporum f. sp. narcissi</name>
    <dbReference type="NCBI Taxonomy" id="451672"/>
    <lineage>
        <taxon>Eukaryota</taxon>
        <taxon>Fungi</taxon>
        <taxon>Dikarya</taxon>
        <taxon>Ascomycota</taxon>
        <taxon>Pezizomycotina</taxon>
        <taxon>Sordariomycetes</taxon>
        <taxon>Hypocreomycetidae</taxon>
        <taxon>Hypocreales</taxon>
        <taxon>Nectriaceae</taxon>
        <taxon>Fusarium</taxon>
        <taxon>Fusarium oxysporum species complex</taxon>
    </lineage>
</organism>
<dbReference type="AlphaFoldDB" id="A0A4Q2UWA8"/>
<reference evidence="1 2" key="1">
    <citation type="submission" date="2016-12" db="EMBL/GenBank/DDBJ databases">
        <title>Draft genome sequence of Fusarium oxysporum causing rot on Narcissus.</title>
        <authorList>
            <person name="Armitage A.D."/>
            <person name="Taylor A."/>
            <person name="Clarkson J.P."/>
            <person name="Harrison R.J."/>
            <person name="Jackson A.C."/>
        </authorList>
    </citation>
    <scope>NUCLEOTIDE SEQUENCE [LARGE SCALE GENOMIC DNA]</scope>
    <source>
        <strain evidence="1 2">N139</strain>
    </source>
</reference>
<accession>A0A4Q2UWA8</accession>
<dbReference type="Proteomes" id="UP000290540">
    <property type="component" value="Unassembled WGS sequence"/>
</dbReference>
<evidence type="ECO:0000313" key="1">
    <source>
        <dbReference type="EMBL" id="RYC78621.1"/>
    </source>
</evidence>
<comment type="caution">
    <text evidence="1">The sequence shown here is derived from an EMBL/GenBank/DDBJ whole genome shotgun (WGS) entry which is preliminary data.</text>
</comment>